<gene>
    <name evidence="1" type="ORF">ACETIH_21165</name>
</gene>
<evidence type="ECO:0000313" key="2">
    <source>
        <dbReference type="Proteomes" id="UP001593940"/>
    </source>
</evidence>
<accession>A0ABV6YCZ9</accession>
<evidence type="ECO:0000313" key="1">
    <source>
        <dbReference type="EMBL" id="MFC1459168.1"/>
    </source>
</evidence>
<protein>
    <submittedName>
        <fullName evidence="1">Uncharacterized protein</fullName>
    </submittedName>
</protein>
<dbReference type="EMBL" id="JBHOMY010000082">
    <property type="protein sequence ID" value="MFC1459168.1"/>
    <property type="molecule type" value="Genomic_DNA"/>
</dbReference>
<dbReference type="Proteomes" id="UP001593940">
    <property type="component" value="Unassembled WGS sequence"/>
</dbReference>
<sequence>MGFSLLKPGSAGQFPSADLSISWGALQTMIDPHSIQDAEFVEHRGYQIRLSPSGLEWLAFVALPKQRPTLILAADRAAALAKAYEWIEGQRTSEENAR</sequence>
<name>A0ABV6YCZ9_9HYPH</name>
<comment type="caution">
    <text evidence="1">The sequence shown here is derived from an EMBL/GenBank/DDBJ whole genome shotgun (WGS) entry which is preliminary data.</text>
</comment>
<keyword evidence="2" id="KW-1185">Reference proteome</keyword>
<proteinExistence type="predicted"/>
<dbReference type="RefSeq" id="WP_377030905.1">
    <property type="nucleotide sequence ID" value="NZ_JBHOMY010000082.1"/>
</dbReference>
<organism evidence="1 2">
    <name type="scientific">Microvirga arabica</name>
    <dbReference type="NCBI Taxonomy" id="1128671"/>
    <lineage>
        <taxon>Bacteria</taxon>
        <taxon>Pseudomonadati</taxon>
        <taxon>Pseudomonadota</taxon>
        <taxon>Alphaproteobacteria</taxon>
        <taxon>Hyphomicrobiales</taxon>
        <taxon>Methylobacteriaceae</taxon>
        <taxon>Microvirga</taxon>
    </lineage>
</organism>
<reference evidence="1 2" key="1">
    <citation type="submission" date="2024-09" db="EMBL/GenBank/DDBJ databases">
        <title>Nodulacao em especies de Leguminosae Basais da Amazonia e Caracterizacao dos Rizobios e Bacterias Associadas aos Nodulos.</title>
        <authorList>
            <person name="Jambeiro I.C.A."/>
            <person name="Lopes I.S."/>
            <person name="Aguiar E.R.G.R."/>
            <person name="Santos A.F.J."/>
            <person name="Dos Santos J.M.F."/>
            <person name="Gross E."/>
        </authorList>
    </citation>
    <scope>NUCLEOTIDE SEQUENCE [LARGE SCALE GENOMIC DNA]</scope>
    <source>
        <strain evidence="1 2">BRUESC1165</strain>
    </source>
</reference>